<keyword evidence="1" id="KW-0472">Membrane</keyword>
<evidence type="ECO:0000313" key="2">
    <source>
        <dbReference type="EMBL" id="UNM13195.1"/>
    </source>
</evidence>
<evidence type="ECO:0000313" key="3">
    <source>
        <dbReference type="EMBL" id="UNM13198.1"/>
    </source>
</evidence>
<evidence type="ECO:0000256" key="1">
    <source>
        <dbReference type="SAM" id="Phobius"/>
    </source>
</evidence>
<dbReference type="Proteomes" id="UP000828924">
    <property type="component" value="Chromosome"/>
</dbReference>
<keyword evidence="1" id="KW-1133">Transmembrane helix</keyword>
<dbReference type="EMBL" id="CP071872">
    <property type="protein sequence ID" value="UNM13195.1"/>
    <property type="molecule type" value="Genomic_DNA"/>
</dbReference>
<protein>
    <submittedName>
        <fullName evidence="3">Uncharacterized protein</fullName>
    </submittedName>
</protein>
<sequence length="53" mass="5771">MSLDRNQGGAILLSALLGRPIAWMTGLAVYAWRRVSGMALLRIRDVPQSMCGP</sequence>
<keyword evidence="1" id="KW-0812">Transmembrane</keyword>
<feature type="transmembrane region" description="Helical" evidence="1">
    <location>
        <begin position="12"/>
        <end position="32"/>
    </location>
</feature>
<proteinExistence type="predicted"/>
<dbReference type="RefSeq" id="WP_242331911.1">
    <property type="nucleotide sequence ID" value="NZ_CP071872.1"/>
</dbReference>
<evidence type="ECO:0000313" key="4">
    <source>
        <dbReference type="Proteomes" id="UP000828924"/>
    </source>
</evidence>
<gene>
    <name evidence="2" type="ORF">J4032_18375</name>
    <name evidence="3" type="ORF">J4032_18395</name>
</gene>
<dbReference type="EMBL" id="CP071872">
    <property type="protein sequence ID" value="UNM13198.1"/>
    <property type="molecule type" value="Genomic_DNA"/>
</dbReference>
<accession>A0ABY3WKP5</accession>
<keyword evidence="4" id="KW-1185">Reference proteome</keyword>
<name>A0ABY3WKP5_9ACTN</name>
<reference evidence="3 4" key="1">
    <citation type="submission" date="2021-03" db="EMBL/GenBank/DDBJ databases">
        <title>Complete genome of Streptomyces formicae strain 1H-GS9 (DSM 100524).</title>
        <authorList>
            <person name="Atanasov K.E."/>
            <person name="Altabella T."/>
            <person name="Ferrer A."/>
        </authorList>
    </citation>
    <scope>NUCLEOTIDE SEQUENCE [LARGE SCALE GENOMIC DNA]</scope>
    <source>
        <strain evidence="3 4">1H-GS9</strain>
    </source>
</reference>
<organism evidence="3 4">
    <name type="scientific">Streptomyces formicae</name>
    <dbReference type="NCBI Taxonomy" id="1616117"/>
    <lineage>
        <taxon>Bacteria</taxon>
        <taxon>Bacillati</taxon>
        <taxon>Actinomycetota</taxon>
        <taxon>Actinomycetes</taxon>
        <taxon>Kitasatosporales</taxon>
        <taxon>Streptomycetaceae</taxon>
        <taxon>Streptomyces</taxon>
    </lineage>
</organism>